<dbReference type="Pfam" id="PF05016">
    <property type="entry name" value="ParE_toxin"/>
    <property type="match status" value="1"/>
</dbReference>
<name>A0A1I3TFZ3_9PLAN</name>
<protein>
    <submittedName>
        <fullName evidence="2">ParE toxin of type II toxin-antitoxin system, parDE</fullName>
    </submittedName>
</protein>
<dbReference type="RefSeq" id="WP_092057240.1">
    <property type="nucleotide sequence ID" value="NZ_FOQD01000030.1"/>
</dbReference>
<accession>A0A1I3TFZ3</accession>
<evidence type="ECO:0000256" key="1">
    <source>
        <dbReference type="ARBA" id="ARBA00022649"/>
    </source>
</evidence>
<dbReference type="InterPro" id="IPR035093">
    <property type="entry name" value="RelE/ParE_toxin_dom_sf"/>
</dbReference>
<organism evidence="2 3">
    <name type="scientific">Planctomicrobium piriforme</name>
    <dbReference type="NCBI Taxonomy" id="1576369"/>
    <lineage>
        <taxon>Bacteria</taxon>
        <taxon>Pseudomonadati</taxon>
        <taxon>Planctomycetota</taxon>
        <taxon>Planctomycetia</taxon>
        <taxon>Planctomycetales</taxon>
        <taxon>Planctomycetaceae</taxon>
        <taxon>Planctomicrobium</taxon>
    </lineage>
</organism>
<dbReference type="Gene3D" id="3.30.2310.20">
    <property type="entry name" value="RelE-like"/>
    <property type="match status" value="1"/>
</dbReference>
<reference evidence="3" key="1">
    <citation type="submission" date="2016-10" db="EMBL/GenBank/DDBJ databases">
        <authorList>
            <person name="Varghese N."/>
            <person name="Submissions S."/>
        </authorList>
    </citation>
    <scope>NUCLEOTIDE SEQUENCE [LARGE SCALE GENOMIC DNA]</scope>
    <source>
        <strain evidence="3">DSM 26348</strain>
    </source>
</reference>
<keyword evidence="1" id="KW-1277">Toxin-antitoxin system</keyword>
<proteinExistence type="predicted"/>
<dbReference type="STRING" id="1576369.SAMN05421753_13022"/>
<evidence type="ECO:0000313" key="2">
    <source>
        <dbReference type="EMBL" id="SFJ70078.1"/>
    </source>
</evidence>
<dbReference type="Proteomes" id="UP000199518">
    <property type="component" value="Unassembled WGS sequence"/>
</dbReference>
<evidence type="ECO:0000313" key="3">
    <source>
        <dbReference type="Proteomes" id="UP000199518"/>
    </source>
</evidence>
<dbReference type="EMBL" id="FOQD01000030">
    <property type="protein sequence ID" value="SFJ70078.1"/>
    <property type="molecule type" value="Genomic_DNA"/>
</dbReference>
<keyword evidence="3" id="KW-1185">Reference proteome</keyword>
<dbReference type="AlphaFoldDB" id="A0A1I3TFZ3"/>
<dbReference type="OrthoDB" id="286630at2"/>
<dbReference type="InterPro" id="IPR007712">
    <property type="entry name" value="RelE/ParE_toxin"/>
</dbReference>
<sequence>MTRLIHVSARANADADSIYEWIAASSADGANRWYETFLAALQLLRERADSYAAAPEAERLGVDLRQTLFKTRKGRTYRALFVIDHQTVYIVGVRGAGQNLVSEDDLDLP</sequence>
<gene>
    <name evidence="2" type="ORF">SAMN05421753_13022</name>
</gene>